<proteinExistence type="predicted"/>
<evidence type="ECO:0000313" key="1">
    <source>
        <dbReference type="EMBL" id="QEM11101.1"/>
    </source>
</evidence>
<dbReference type="Pfam" id="PF13715">
    <property type="entry name" value="CarbopepD_reg_2"/>
    <property type="match status" value="1"/>
</dbReference>
<dbReference type="AlphaFoldDB" id="A0A5C1I1M2"/>
<dbReference type="EMBL" id="CP043450">
    <property type="protein sequence ID" value="QEM11101.1"/>
    <property type="molecule type" value="Genomic_DNA"/>
</dbReference>
<protein>
    <recommendedName>
        <fullName evidence="3">Carboxypeptidase-like regulatory domain-containing protein</fullName>
    </recommendedName>
</protein>
<dbReference type="OrthoDB" id="7432683at2"/>
<accession>A0A5C1I1M2</accession>
<name>A0A5C1I1M2_9SPHI</name>
<dbReference type="Proteomes" id="UP000251402">
    <property type="component" value="Chromosome"/>
</dbReference>
<dbReference type="Gene3D" id="2.60.40.1120">
    <property type="entry name" value="Carboxypeptidase-like, regulatory domain"/>
    <property type="match status" value="1"/>
</dbReference>
<reference evidence="1" key="1">
    <citation type="submission" date="2019-08" db="EMBL/GenBank/DDBJ databases">
        <title>Comparative genome analysis confer to the adaptation heavy metal polluted environment.</title>
        <authorList>
            <person name="Li Y."/>
        </authorList>
    </citation>
    <scope>NUCLEOTIDE SEQUENCE [LARGE SCALE GENOMIC DNA]</scope>
    <source>
        <strain evidence="1">P1</strain>
    </source>
</reference>
<sequence>MGPIPHVSIPKPCHEQWQQMTTVSNGRYCGHCCKTVIDFTGMSNQDVINYLAKSGNVCGRLNTGQLSTINHELLSAPKQNWKTWLTAMSLLLLTPITKVEAKTQNRTEQVPRQLKDKLLHQDTARLYIIKGSVKDVYSLIPGATISIKGEYERVISDAEGRFKLAAASLNDTLRVSYIGYVPQEFKIADIINKPNFVVTMAEDLTNTRWQTVVAGGICVRASLPKRIWRKIKSIF</sequence>
<dbReference type="InterPro" id="IPR008969">
    <property type="entry name" value="CarboxyPept-like_regulatory"/>
</dbReference>
<keyword evidence="2" id="KW-1185">Reference proteome</keyword>
<evidence type="ECO:0000313" key="2">
    <source>
        <dbReference type="Proteomes" id="UP000251402"/>
    </source>
</evidence>
<dbReference type="SUPFAM" id="SSF49464">
    <property type="entry name" value="Carboxypeptidase regulatory domain-like"/>
    <property type="match status" value="1"/>
</dbReference>
<evidence type="ECO:0008006" key="3">
    <source>
        <dbReference type="Google" id="ProtNLM"/>
    </source>
</evidence>
<organism evidence="1 2">
    <name type="scientific">Mucilaginibacter rubeus</name>
    <dbReference type="NCBI Taxonomy" id="2027860"/>
    <lineage>
        <taxon>Bacteria</taxon>
        <taxon>Pseudomonadati</taxon>
        <taxon>Bacteroidota</taxon>
        <taxon>Sphingobacteriia</taxon>
        <taxon>Sphingobacteriales</taxon>
        <taxon>Sphingobacteriaceae</taxon>
        <taxon>Mucilaginibacter</taxon>
    </lineage>
</organism>
<dbReference type="KEGG" id="mrub:DEO27_014075"/>
<gene>
    <name evidence="1" type="ORF">DEO27_014075</name>
</gene>